<dbReference type="PANTHER" id="PTHR20953">
    <property type="entry name" value="KINASE-RELATED"/>
    <property type="match status" value="1"/>
</dbReference>
<evidence type="ECO:0000259" key="3">
    <source>
        <dbReference type="SMART" id="SM00382"/>
    </source>
</evidence>
<dbReference type="Proteomes" id="UP000824073">
    <property type="component" value="Unassembled WGS sequence"/>
</dbReference>
<organism evidence="4 5">
    <name type="scientific">Candidatus Ventrousia excrementavium</name>
    <dbReference type="NCBI Taxonomy" id="2840961"/>
    <lineage>
        <taxon>Bacteria</taxon>
        <taxon>Bacillati</taxon>
        <taxon>Bacillota</taxon>
        <taxon>Clostridia</taxon>
        <taxon>Eubacteriales</taxon>
        <taxon>Clostridiaceae</taxon>
        <taxon>Clostridiaceae incertae sedis</taxon>
        <taxon>Candidatus Ventrousia</taxon>
    </lineage>
</organism>
<reference evidence="4" key="1">
    <citation type="submission" date="2020-10" db="EMBL/GenBank/DDBJ databases">
        <authorList>
            <person name="Gilroy R."/>
        </authorList>
    </citation>
    <scope>NUCLEOTIDE SEQUENCE</scope>
    <source>
        <strain evidence="4">CHK191-8634</strain>
    </source>
</reference>
<keyword evidence="1" id="KW-0547">Nucleotide-binding</keyword>
<dbReference type="Pfam" id="PF19568">
    <property type="entry name" value="Spore_III_AA"/>
    <property type="match status" value="1"/>
</dbReference>
<protein>
    <submittedName>
        <fullName evidence="4">Flp pilus assembly complex ATPase component TadA</fullName>
    </submittedName>
</protein>
<evidence type="ECO:0000313" key="4">
    <source>
        <dbReference type="EMBL" id="HIU44311.1"/>
    </source>
</evidence>
<reference evidence="4" key="2">
    <citation type="journal article" date="2021" name="PeerJ">
        <title>Extensive microbial diversity within the chicken gut microbiome revealed by metagenomics and culture.</title>
        <authorList>
            <person name="Gilroy R."/>
            <person name="Ravi A."/>
            <person name="Getino M."/>
            <person name="Pursley I."/>
            <person name="Horton D.L."/>
            <person name="Alikhan N.F."/>
            <person name="Baker D."/>
            <person name="Gharbi K."/>
            <person name="Hall N."/>
            <person name="Watson M."/>
            <person name="Adriaenssens E.M."/>
            <person name="Foster-Nyarko E."/>
            <person name="Jarju S."/>
            <person name="Secka A."/>
            <person name="Antonio M."/>
            <person name="Oren A."/>
            <person name="Chaudhuri R.R."/>
            <person name="La Ragione R."/>
            <person name="Hildebrand F."/>
            <person name="Pallen M.J."/>
        </authorList>
    </citation>
    <scope>NUCLEOTIDE SEQUENCE</scope>
    <source>
        <strain evidence="4">CHK191-8634</strain>
    </source>
</reference>
<dbReference type="SUPFAM" id="SSF52540">
    <property type="entry name" value="P-loop containing nucleoside triphosphate hydrolases"/>
    <property type="match status" value="1"/>
</dbReference>
<sequence>MNQQECSKQFMTAAGLLPERLWRAAFTVPPDEREKIEEFRLRIGRPFCAVGAGKRYTLADAVTRGELDELLQRATRSSIHTYMEQIRQGFITVPSGHRLGLCGETAEQNGEITNLRSFSSCNLRIARQMIGLADALCAQIYQNGFESTLILAPPGGGKTTLLRDMARVLSQSLNVALADERMEIAACRDGEPQFDVGQCDVMSGGSKSEVMTMLLRSMSPQVIALDEITGERDAEALISASYTGCRFLTTVHAGCVQELMLRPAYRQLIEQGIFQHIIEIRLRDGRRSYHMYTEGEMQCDQAVGSGAHRGVVLGGRVFHEQPAERSRCGA</sequence>
<name>A0A9D1LM01_9CLOT</name>
<dbReference type="AlphaFoldDB" id="A0A9D1LM01"/>
<dbReference type="GO" id="GO:0005524">
    <property type="term" value="F:ATP binding"/>
    <property type="evidence" value="ECO:0007669"/>
    <property type="project" value="UniProtKB-KW"/>
</dbReference>
<dbReference type="InterPro" id="IPR003593">
    <property type="entry name" value="AAA+_ATPase"/>
</dbReference>
<evidence type="ECO:0000256" key="2">
    <source>
        <dbReference type="ARBA" id="ARBA00022840"/>
    </source>
</evidence>
<keyword evidence="2" id="KW-0067">ATP-binding</keyword>
<evidence type="ECO:0000313" key="5">
    <source>
        <dbReference type="Proteomes" id="UP000824073"/>
    </source>
</evidence>
<dbReference type="InterPro" id="IPR045735">
    <property type="entry name" value="Spore_III_AA_AAA+_ATPase"/>
</dbReference>
<evidence type="ECO:0000256" key="1">
    <source>
        <dbReference type="ARBA" id="ARBA00022741"/>
    </source>
</evidence>
<proteinExistence type="predicted"/>
<comment type="caution">
    <text evidence="4">The sequence shown here is derived from an EMBL/GenBank/DDBJ whole genome shotgun (WGS) entry which is preliminary data.</text>
</comment>
<feature type="domain" description="AAA+ ATPase" evidence="3">
    <location>
        <begin position="144"/>
        <end position="284"/>
    </location>
</feature>
<gene>
    <name evidence="4" type="primary">tadA</name>
    <name evidence="4" type="ORF">IAB67_08465</name>
</gene>
<dbReference type="PANTHER" id="PTHR20953:SF3">
    <property type="entry name" value="P-LOOP CONTAINING NUCLEOSIDE TRIPHOSPHATE HYDROLASES SUPERFAMILY PROTEIN"/>
    <property type="match status" value="1"/>
</dbReference>
<dbReference type="InterPro" id="IPR027417">
    <property type="entry name" value="P-loop_NTPase"/>
</dbReference>
<accession>A0A9D1LM01</accession>
<dbReference type="SMART" id="SM00382">
    <property type="entry name" value="AAA"/>
    <property type="match status" value="1"/>
</dbReference>
<dbReference type="Gene3D" id="3.40.50.300">
    <property type="entry name" value="P-loop containing nucleotide triphosphate hydrolases"/>
    <property type="match status" value="1"/>
</dbReference>
<dbReference type="EMBL" id="DVMR01000063">
    <property type="protein sequence ID" value="HIU44311.1"/>
    <property type="molecule type" value="Genomic_DNA"/>
</dbReference>